<reference evidence="3" key="1">
    <citation type="submission" date="2020-10" db="EMBL/GenBank/DDBJ databases">
        <title>Connecting structure to function with the recovery of over 1000 high-quality activated sludge metagenome-assembled genomes encoding full-length rRNA genes using long-read sequencing.</title>
        <authorList>
            <person name="Singleton C.M."/>
            <person name="Petriglieri F."/>
            <person name="Kristensen J.M."/>
            <person name="Kirkegaard R.H."/>
            <person name="Michaelsen T.Y."/>
            <person name="Andersen M.H."/>
            <person name="Karst S.M."/>
            <person name="Dueholm M.S."/>
            <person name="Nielsen P.H."/>
            <person name="Albertsen M."/>
        </authorList>
    </citation>
    <scope>NUCLEOTIDE SEQUENCE</scope>
    <source>
        <strain evidence="3">EsbW_18-Q3-R4-48_MAXAC.044</strain>
    </source>
</reference>
<evidence type="ECO:0000256" key="2">
    <source>
        <dbReference type="SAM" id="SignalP"/>
    </source>
</evidence>
<sequence>MKTRFKLEALLLALSLVATTAVWAHSPDESNHSHGKSGKPPEPLGRVSFDNSCAPAVQARFERAMALLHSFWRREAPTPAPPVTK</sequence>
<feature type="signal peptide" evidence="2">
    <location>
        <begin position="1"/>
        <end position="24"/>
    </location>
</feature>
<gene>
    <name evidence="3" type="ORF">IPJ48_03040</name>
</gene>
<evidence type="ECO:0000256" key="1">
    <source>
        <dbReference type="SAM" id="MobiDB-lite"/>
    </source>
</evidence>
<feature type="chain" id="PRO_5039379724" evidence="2">
    <location>
        <begin position="25"/>
        <end position="85"/>
    </location>
</feature>
<accession>A0A9D7FBS0</accession>
<evidence type="ECO:0000313" key="4">
    <source>
        <dbReference type="Proteomes" id="UP000886602"/>
    </source>
</evidence>
<comment type="caution">
    <text evidence="3">The sequence shown here is derived from an EMBL/GenBank/DDBJ whole genome shotgun (WGS) entry which is preliminary data.</text>
</comment>
<dbReference type="Proteomes" id="UP000886602">
    <property type="component" value="Unassembled WGS sequence"/>
</dbReference>
<feature type="region of interest" description="Disordered" evidence="1">
    <location>
        <begin position="25"/>
        <end position="49"/>
    </location>
</feature>
<organism evidence="3 4">
    <name type="scientific">Candidatus Propionivibrio dominans</name>
    <dbReference type="NCBI Taxonomy" id="2954373"/>
    <lineage>
        <taxon>Bacteria</taxon>
        <taxon>Pseudomonadati</taxon>
        <taxon>Pseudomonadota</taxon>
        <taxon>Betaproteobacteria</taxon>
        <taxon>Rhodocyclales</taxon>
        <taxon>Rhodocyclaceae</taxon>
        <taxon>Propionivibrio</taxon>
    </lineage>
</organism>
<protein>
    <submittedName>
        <fullName evidence="3">Uncharacterized protein</fullName>
    </submittedName>
</protein>
<name>A0A9D7FBS0_9RHOO</name>
<evidence type="ECO:0000313" key="3">
    <source>
        <dbReference type="EMBL" id="MBK7422145.1"/>
    </source>
</evidence>
<proteinExistence type="predicted"/>
<dbReference type="AlphaFoldDB" id="A0A9D7FBS0"/>
<keyword evidence="2" id="KW-0732">Signal</keyword>
<dbReference type="EMBL" id="JADJNC010000004">
    <property type="protein sequence ID" value="MBK7422145.1"/>
    <property type="molecule type" value="Genomic_DNA"/>
</dbReference>